<evidence type="ECO:0008006" key="5">
    <source>
        <dbReference type="Google" id="ProtNLM"/>
    </source>
</evidence>
<feature type="region of interest" description="Disordered" evidence="1">
    <location>
        <begin position="1"/>
        <end position="23"/>
    </location>
</feature>
<reference evidence="4" key="1">
    <citation type="submission" date="2009-10" db="EMBL/GenBank/DDBJ databases">
        <title>The complete chromosome of Gordonia bronchialis DSM 43247.</title>
        <authorList>
            <consortium name="US DOE Joint Genome Institute (JGI-PGF)"/>
            <person name="Lucas S."/>
            <person name="Copeland A."/>
            <person name="Lapidus A."/>
            <person name="Glavina del Rio T."/>
            <person name="Dalin E."/>
            <person name="Tice H."/>
            <person name="Bruce D."/>
            <person name="Goodwin L."/>
            <person name="Pitluck S."/>
            <person name="Kyrpides N."/>
            <person name="Mavromatis K."/>
            <person name="Ivanova N."/>
            <person name="Ovchinnikova G."/>
            <person name="Saunders E."/>
            <person name="Brettin T."/>
            <person name="Detter J.C."/>
            <person name="Han C."/>
            <person name="Larimer F."/>
            <person name="Land M."/>
            <person name="Hauser L."/>
            <person name="Markowitz V."/>
            <person name="Cheng J.-F."/>
            <person name="Hugenholtz P."/>
            <person name="Woyke T."/>
            <person name="Wu D."/>
            <person name="Jando M."/>
            <person name="Schneider S."/>
            <person name="Goeker M."/>
            <person name="Klenk H.-P."/>
            <person name="Eisen J.A."/>
        </authorList>
    </citation>
    <scope>NUCLEOTIDE SEQUENCE [LARGE SCALE GENOMIC DNA]</scope>
    <source>
        <strain evidence="4">ATCC 25592 / DSM 43247 / BCRC 13721 / JCM 3198 / KCTC 3076 / NBRC 16047 / NCTC 10667</strain>
    </source>
</reference>
<evidence type="ECO:0000313" key="4">
    <source>
        <dbReference type="Proteomes" id="UP000001219"/>
    </source>
</evidence>
<gene>
    <name evidence="3" type="ordered locus">Gbro_1017</name>
</gene>
<name>D0L4A4_GORB4</name>
<dbReference type="RefSeq" id="WP_012832906.1">
    <property type="nucleotide sequence ID" value="NC_013441.1"/>
</dbReference>
<evidence type="ECO:0000313" key="3">
    <source>
        <dbReference type="EMBL" id="ACY20328.1"/>
    </source>
</evidence>
<dbReference type="HOGENOM" id="CLU_1658341_0_0_11"/>
<keyword evidence="4" id="KW-1185">Reference proteome</keyword>
<feature type="transmembrane region" description="Helical" evidence="2">
    <location>
        <begin position="29"/>
        <end position="48"/>
    </location>
</feature>
<dbReference type="STRING" id="526226.Gbro_1017"/>
<dbReference type="eggNOG" id="ENOG5031W2I">
    <property type="taxonomic scope" value="Bacteria"/>
</dbReference>
<keyword evidence="2" id="KW-1133">Transmembrane helix</keyword>
<reference evidence="3 4" key="2">
    <citation type="journal article" date="2010" name="Stand. Genomic Sci.">
        <title>Complete genome sequence of Gordonia bronchialis type strain (3410).</title>
        <authorList>
            <person name="Ivanova N."/>
            <person name="Sikorski J."/>
            <person name="Jando M."/>
            <person name="Lapidus A."/>
            <person name="Nolan M."/>
            <person name="Lucas S."/>
            <person name="Del Rio T.G."/>
            <person name="Tice H."/>
            <person name="Copeland A."/>
            <person name="Cheng J.F."/>
            <person name="Chen F."/>
            <person name="Bruce D."/>
            <person name="Goodwin L."/>
            <person name="Pitluck S."/>
            <person name="Mavromatis K."/>
            <person name="Ovchinnikova G."/>
            <person name="Pati A."/>
            <person name="Chen A."/>
            <person name="Palaniappan K."/>
            <person name="Land M."/>
            <person name="Hauser L."/>
            <person name="Chang Y.J."/>
            <person name="Jeffries C.D."/>
            <person name="Chain P."/>
            <person name="Saunders E."/>
            <person name="Han C."/>
            <person name="Detter J.C."/>
            <person name="Brettin T."/>
            <person name="Rohde M."/>
            <person name="Goker M."/>
            <person name="Bristow J."/>
            <person name="Eisen J.A."/>
            <person name="Markowitz V."/>
            <person name="Hugenholtz P."/>
            <person name="Klenk H.P."/>
            <person name="Kyrpides N.C."/>
        </authorList>
    </citation>
    <scope>NUCLEOTIDE SEQUENCE [LARGE SCALE GENOMIC DNA]</scope>
    <source>
        <strain evidence="4">ATCC 25592 / DSM 43247 / BCRC 13721 / JCM 3198 / KCTC 3076 / NBRC 16047 / NCTC 10667</strain>
    </source>
</reference>
<organism evidence="3 4">
    <name type="scientific">Gordonia bronchialis (strain ATCC 25592 / DSM 43247 / BCRC 13721 / JCM 3198 / KCTC 3076 / NBRC 16047 / NCTC 10667)</name>
    <name type="common">Rhodococcus bronchialis</name>
    <dbReference type="NCBI Taxonomy" id="526226"/>
    <lineage>
        <taxon>Bacteria</taxon>
        <taxon>Bacillati</taxon>
        <taxon>Actinomycetota</taxon>
        <taxon>Actinomycetes</taxon>
        <taxon>Mycobacteriales</taxon>
        <taxon>Gordoniaceae</taxon>
        <taxon>Gordonia</taxon>
    </lineage>
</organism>
<feature type="transmembrane region" description="Helical" evidence="2">
    <location>
        <begin position="108"/>
        <end position="129"/>
    </location>
</feature>
<protein>
    <recommendedName>
        <fullName evidence="5">Transmembrane protein</fullName>
    </recommendedName>
</protein>
<keyword evidence="2" id="KW-0472">Membrane</keyword>
<keyword evidence="2" id="KW-0812">Transmembrane</keyword>
<proteinExistence type="predicted"/>
<dbReference type="EMBL" id="CP001802">
    <property type="protein sequence ID" value="ACY20328.1"/>
    <property type="molecule type" value="Genomic_DNA"/>
</dbReference>
<dbReference type="KEGG" id="gbr:Gbro_1017"/>
<accession>D0L4A4</accession>
<dbReference type="Proteomes" id="UP000001219">
    <property type="component" value="Chromosome"/>
</dbReference>
<sequence>MARIPQPGSRAAGRRPNTDTSTVPARPGAVLALVGGVLVIASYFLSYYRLEVDDAVTVNGWGSASEPGYDVATSRLHWVALIAAIAVIVIALARLLRPAESTGEAWHQAAIACLVAAFCGALISLAVADGTVSDIGVYVALAGSLAGAAGCALMAFTRR</sequence>
<evidence type="ECO:0000256" key="1">
    <source>
        <dbReference type="SAM" id="MobiDB-lite"/>
    </source>
</evidence>
<evidence type="ECO:0000256" key="2">
    <source>
        <dbReference type="SAM" id="Phobius"/>
    </source>
</evidence>
<feature type="transmembrane region" description="Helical" evidence="2">
    <location>
        <begin position="76"/>
        <end position="96"/>
    </location>
</feature>
<dbReference type="AlphaFoldDB" id="D0L4A4"/>
<feature type="transmembrane region" description="Helical" evidence="2">
    <location>
        <begin position="135"/>
        <end position="156"/>
    </location>
</feature>